<dbReference type="Proteomes" id="UP000239663">
    <property type="component" value="Unassembled WGS sequence"/>
</dbReference>
<comment type="caution">
    <text evidence="1">The sequence shown here is derived from an EMBL/GenBank/DDBJ whole genome shotgun (WGS) entry which is preliminary data.</text>
</comment>
<keyword evidence="2" id="KW-1185">Reference proteome</keyword>
<reference evidence="1 2" key="1">
    <citation type="submission" date="2017-12" db="EMBL/GenBank/DDBJ databases">
        <title>Taxonomic description and draft genome of Pradoshia cofamensis Gen. nov., sp. nov., a thermotolerant bacillale isolated from anterior gut of earthworm Eisenia fetida.</title>
        <authorList>
            <person name="Saha T."/>
            <person name="Chakraborty R."/>
        </authorList>
    </citation>
    <scope>NUCLEOTIDE SEQUENCE [LARGE SCALE GENOMIC DNA]</scope>
    <source>
        <strain evidence="1 2">EAG3</strain>
    </source>
</reference>
<evidence type="ECO:0000313" key="2">
    <source>
        <dbReference type="Proteomes" id="UP000239663"/>
    </source>
</evidence>
<protein>
    <submittedName>
        <fullName evidence="1">Uncharacterized protein</fullName>
    </submittedName>
</protein>
<gene>
    <name evidence="1" type="ORF">CYL18_07690</name>
</gene>
<dbReference type="RefSeq" id="WP_104848907.1">
    <property type="nucleotide sequence ID" value="NZ_PKOZ01000003.1"/>
</dbReference>
<evidence type="ECO:0000313" key="1">
    <source>
        <dbReference type="EMBL" id="PQD95763.1"/>
    </source>
</evidence>
<name>A0A2S7N176_9BACI</name>
<dbReference type="EMBL" id="PKOZ01000003">
    <property type="protein sequence ID" value="PQD95763.1"/>
    <property type="molecule type" value="Genomic_DNA"/>
</dbReference>
<accession>A0A2S7N176</accession>
<dbReference type="AlphaFoldDB" id="A0A2S7N176"/>
<sequence>MGLFKLVKQKLCTHEWHRIGREGSLIVGIYCPKCEKEEHVAEERWEELKEIEKVRKSYRGQQH</sequence>
<proteinExistence type="predicted"/>
<dbReference type="OrthoDB" id="9875067at2"/>
<organism evidence="1 2">
    <name type="scientific">Pradoshia eiseniae</name>
    <dbReference type="NCBI Taxonomy" id="2064768"/>
    <lineage>
        <taxon>Bacteria</taxon>
        <taxon>Bacillati</taxon>
        <taxon>Bacillota</taxon>
        <taxon>Bacilli</taxon>
        <taxon>Bacillales</taxon>
        <taxon>Bacillaceae</taxon>
        <taxon>Pradoshia</taxon>
    </lineage>
</organism>